<protein>
    <submittedName>
        <fullName evidence="3">Recombinase</fullName>
    </submittedName>
</protein>
<dbReference type="AlphaFoldDB" id="F9P905"/>
<dbReference type="eggNOG" id="COG1961">
    <property type="taxonomic scope" value="Bacteria"/>
</dbReference>
<dbReference type="CDD" id="cd00338">
    <property type="entry name" value="Ser_Recombinase"/>
    <property type="match status" value="1"/>
</dbReference>
<dbReference type="Proteomes" id="UP000003287">
    <property type="component" value="Unassembled WGS sequence"/>
</dbReference>
<reference evidence="3 5" key="1">
    <citation type="submission" date="2011-06" db="EMBL/GenBank/DDBJ databases">
        <authorList>
            <person name="Harkins D.M."/>
            <person name="Madupu R."/>
            <person name="Durkin A.S."/>
            <person name="Torralba M."/>
            <person name="Methe B."/>
            <person name="Sutton G.G."/>
            <person name="Nelson K.E."/>
        </authorList>
    </citation>
    <scope>NUCLEOTIDE SEQUENCE [LARGE SCALE GENOMIC DNA]</scope>
    <source>
        <strain evidence="3 5">SK1060</strain>
    </source>
</reference>
<dbReference type="SUPFAM" id="SSF53041">
    <property type="entry name" value="Resolvase-like"/>
    <property type="match status" value="1"/>
</dbReference>
<dbReference type="Pfam" id="PF07508">
    <property type="entry name" value="Recombinase"/>
    <property type="match status" value="1"/>
</dbReference>
<dbReference type="EMBL" id="AFUP01000006">
    <property type="protein sequence ID" value="EGV07913.1"/>
    <property type="molecule type" value="Genomic_DNA"/>
</dbReference>
<dbReference type="PANTHER" id="PTHR30461:SF23">
    <property type="entry name" value="DNA RECOMBINASE-RELATED"/>
    <property type="match status" value="1"/>
</dbReference>
<dbReference type="GO" id="GO:0003677">
    <property type="term" value="F:DNA binding"/>
    <property type="evidence" value="ECO:0007669"/>
    <property type="project" value="InterPro"/>
</dbReference>
<dbReference type="PANTHER" id="PTHR30461">
    <property type="entry name" value="DNA-INVERTASE FROM LAMBDOID PROPHAGE"/>
    <property type="match status" value="1"/>
</dbReference>
<dbReference type="Gene3D" id="3.40.50.1390">
    <property type="entry name" value="Resolvase, N-terminal catalytic domain"/>
    <property type="match status" value="1"/>
</dbReference>
<name>F9P905_STRCV</name>
<dbReference type="Proteomes" id="UP000016985">
    <property type="component" value="Unassembled WGS sequence"/>
</dbReference>
<reference evidence="4 6" key="2">
    <citation type="submission" date="2013-09" db="EMBL/GenBank/DDBJ databases">
        <title>Genome Sequences of seven clinical isolates and type strains of anginosus group streptococci.</title>
        <authorList>
            <person name="Maruyama F."/>
            <person name="Sakurai A."/>
            <person name="Ogura Y."/>
            <person name="Homma H."/>
            <person name="Takahashi N."/>
            <person name="Ohtsubo Y."/>
            <person name="Hoshino T."/>
            <person name="Okahashi N."/>
            <person name="Nakagawa I."/>
            <person name="Kimura S."/>
            <person name="Fujiwara T."/>
            <person name="Hayashi T."/>
            <person name="Shintani S."/>
        </authorList>
    </citation>
    <scope>NUCLEOTIDE SEQUENCE [LARGE SCALE GENOMIC DNA]</scope>
    <source>
        <strain evidence="4">CCUG 46377</strain>
        <strain evidence="6">CCUG46377</strain>
    </source>
</reference>
<evidence type="ECO:0000313" key="5">
    <source>
        <dbReference type="Proteomes" id="UP000003287"/>
    </source>
</evidence>
<dbReference type="InterPro" id="IPR038109">
    <property type="entry name" value="DNA_bind_recomb_sf"/>
</dbReference>
<dbReference type="InterPro" id="IPR006119">
    <property type="entry name" value="Resolv_N"/>
</dbReference>
<proteinExistence type="predicted"/>
<dbReference type="EMBL" id="BASX01000003">
    <property type="protein sequence ID" value="GAD43987.1"/>
    <property type="molecule type" value="Genomic_DNA"/>
</dbReference>
<dbReference type="PROSITE" id="PS51736">
    <property type="entry name" value="RECOMBINASES_3"/>
    <property type="match status" value="1"/>
</dbReference>
<dbReference type="GO" id="GO:0000150">
    <property type="term" value="F:DNA strand exchange activity"/>
    <property type="evidence" value="ECO:0007669"/>
    <property type="project" value="InterPro"/>
</dbReference>
<organism evidence="3 5">
    <name type="scientific">Streptococcus constellatus subsp. pharyngis SK1060 = CCUG 46377</name>
    <dbReference type="NCBI Taxonomy" id="1035184"/>
    <lineage>
        <taxon>Bacteria</taxon>
        <taxon>Bacillati</taxon>
        <taxon>Bacillota</taxon>
        <taxon>Bacilli</taxon>
        <taxon>Lactobacillales</taxon>
        <taxon>Streptococcaceae</taxon>
        <taxon>Streptococcus</taxon>
        <taxon>Streptococcus anginosus group</taxon>
    </lineage>
</organism>
<dbReference type="InterPro" id="IPR036162">
    <property type="entry name" value="Resolvase-like_N_sf"/>
</dbReference>
<dbReference type="Pfam" id="PF13408">
    <property type="entry name" value="Zn_ribbon_recom"/>
    <property type="match status" value="1"/>
</dbReference>
<dbReference type="InterPro" id="IPR050639">
    <property type="entry name" value="SSR_resolvase"/>
</dbReference>
<sequence length="521" mass="60241">MARITKIETTKSFVKERKIRVAAFTRVSTKSEEQLLSLEIQKEHYESYINANSSWEYAGLYYDEGISGTKIEKREGLLALLKDCEDGKIDRVITKSISRFSRNTTDCLEMVRKLTSLKVFLFFEKENIDTEHMSSELMLSILSSIAESESKSISQNSKWSIKNHFKAGTFIISYPPYGYENKDGKMNIVPKEADIVKEIFTMTINGMGTHLIARELNNRSIPSKKGDKWHGSTVRGILQNEKYTGDAIFQKTYTDDNYNRHINYGEENMYLYKNHHEPIISHEIFDKVAEVIKQRGREKSIEKGTGKYQSRYVFSGKIYCGECGATFKRRQHYKPSGDYVAWCCNRHITDKNACSMMYIRDEDIKTTFLRMIRKLQTVHDQVLKPFVMSLKGTNNKQRLKQVLALEEQIEKNAEQATVLTNLMSSGYIEPEVFHAENNQLTLEADRLARNKQLIVKSINGDLSHLDEAQKLLRFTSKKEVITEFNDALFLEYVDTIKVNNRNEITFALKCGLNLTERLVKI</sequence>
<evidence type="ECO:0000313" key="3">
    <source>
        <dbReference type="EMBL" id="EGV07913.1"/>
    </source>
</evidence>
<feature type="domain" description="Resolvase/invertase-type recombinase catalytic" evidence="1">
    <location>
        <begin position="20"/>
        <end position="168"/>
    </location>
</feature>
<dbReference type="PROSITE" id="PS51737">
    <property type="entry name" value="RECOMBINASE_DNA_BIND"/>
    <property type="match status" value="1"/>
</dbReference>
<dbReference type="InterPro" id="IPR025827">
    <property type="entry name" value="Zn_ribbon_recom_dom"/>
</dbReference>
<gene>
    <name evidence="4" type="ORF">ANG5_0515</name>
    <name evidence="3" type="ORF">HMPREF1042_1314</name>
</gene>
<accession>F9P905</accession>
<dbReference type="Gene3D" id="3.90.1750.20">
    <property type="entry name" value="Putative Large Serine Recombinase, Chain B, Domain 2"/>
    <property type="match status" value="1"/>
</dbReference>
<evidence type="ECO:0000313" key="6">
    <source>
        <dbReference type="Proteomes" id="UP000016985"/>
    </source>
</evidence>
<keyword evidence="6" id="KW-1185">Reference proteome</keyword>
<evidence type="ECO:0000259" key="2">
    <source>
        <dbReference type="PROSITE" id="PS51737"/>
    </source>
</evidence>
<dbReference type="SMART" id="SM00857">
    <property type="entry name" value="Resolvase"/>
    <property type="match status" value="1"/>
</dbReference>
<evidence type="ECO:0000313" key="4">
    <source>
        <dbReference type="EMBL" id="GAD43987.1"/>
    </source>
</evidence>
<dbReference type="RefSeq" id="WP_006268700.1">
    <property type="nucleotide sequence ID" value="NZ_BASX01000003.1"/>
</dbReference>
<feature type="domain" description="Recombinase" evidence="2">
    <location>
        <begin position="176"/>
        <end position="298"/>
    </location>
</feature>
<evidence type="ECO:0000259" key="1">
    <source>
        <dbReference type="PROSITE" id="PS51736"/>
    </source>
</evidence>
<dbReference type="Pfam" id="PF00239">
    <property type="entry name" value="Resolvase"/>
    <property type="match status" value="1"/>
</dbReference>
<dbReference type="InterPro" id="IPR011109">
    <property type="entry name" value="DNA_bind_recombinase_dom"/>
</dbReference>